<protein>
    <submittedName>
        <fullName evidence="1">Sand protein-related</fullName>
    </submittedName>
</protein>
<dbReference type="EMBL" id="JAPDFW010000051">
    <property type="protein sequence ID" value="KAJ5078670.1"/>
    <property type="molecule type" value="Genomic_DNA"/>
</dbReference>
<evidence type="ECO:0000313" key="2">
    <source>
        <dbReference type="Proteomes" id="UP001149090"/>
    </source>
</evidence>
<reference evidence="1" key="1">
    <citation type="submission" date="2022-10" db="EMBL/GenBank/DDBJ databases">
        <title>Novel sulphate-reducing endosymbionts in the free-living metamonad Anaeramoeba.</title>
        <authorList>
            <person name="Jerlstrom-Hultqvist J."/>
            <person name="Cepicka I."/>
            <person name="Gallot-Lavallee L."/>
            <person name="Salas-Leiva D."/>
            <person name="Curtis B.A."/>
            <person name="Zahonova K."/>
            <person name="Pipaliya S."/>
            <person name="Dacks J."/>
            <person name="Roger A.J."/>
        </authorList>
    </citation>
    <scope>NUCLEOTIDE SEQUENCE</scope>
    <source>
        <strain evidence="1">BMAN</strain>
    </source>
</reference>
<proteinExistence type="predicted"/>
<gene>
    <name evidence="1" type="ORF">M0811_14815</name>
</gene>
<dbReference type="AlphaFoldDB" id="A0A9Q0LU02"/>
<accession>A0A9Q0LU02</accession>
<comment type="caution">
    <text evidence="1">The sequence shown here is derived from an EMBL/GenBank/DDBJ whole genome shotgun (WGS) entry which is preliminary data.</text>
</comment>
<keyword evidence="2" id="KW-1185">Reference proteome</keyword>
<sequence length="104" mass="12100">METTKYFLITNDQFNPIYRDLPENTSIESFIFSLNFFTEILHENASIIKFGDFKVVIITSQDLIFLVMSKGNESDASLRKQLTIVQNLFDLAFWKAISCKCFIK</sequence>
<organism evidence="1 2">
    <name type="scientific">Anaeramoeba ignava</name>
    <name type="common">Anaerobic marine amoeba</name>
    <dbReference type="NCBI Taxonomy" id="1746090"/>
    <lineage>
        <taxon>Eukaryota</taxon>
        <taxon>Metamonada</taxon>
        <taxon>Anaeramoebidae</taxon>
        <taxon>Anaeramoeba</taxon>
    </lineage>
</organism>
<evidence type="ECO:0000313" key="1">
    <source>
        <dbReference type="EMBL" id="KAJ5078670.1"/>
    </source>
</evidence>
<name>A0A9Q0LU02_ANAIG</name>
<dbReference type="Proteomes" id="UP001149090">
    <property type="component" value="Unassembled WGS sequence"/>
</dbReference>